<keyword evidence="2" id="KW-1185">Reference proteome</keyword>
<sequence>MNNIDDEYERLIEHLYDCTRIAKREGKCVSKPPRETCLRKLYTSAWSSTSCSATLENAMRELEWDDVGVKVDGRHLQHLRFADDIVLITSSINQAEQMLAEFDETCEDRSSIEPRQDDVYEERMGF</sequence>
<dbReference type="EMBL" id="JAVFWL010000005">
    <property type="protein sequence ID" value="KAK6756055.1"/>
    <property type="molecule type" value="Genomic_DNA"/>
</dbReference>
<evidence type="ECO:0000313" key="1">
    <source>
        <dbReference type="EMBL" id="KAK6756055.1"/>
    </source>
</evidence>
<reference evidence="1 2" key="1">
    <citation type="submission" date="2023-08" db="EMBL/GenBank/DDBJ databases">
        <title>A Necator americanus chromosomal reference genome.</title>
        <authorList>
            <person name="Ilik V."/>
            <person name="Petrzelkova K.J."/>
            <person name="Pardy F."/>
            <person name="Fuh T."/>
            <person name="Niatou-Singa F.S."/>
            <person name="Gouil Q."/>
            <person name="Baker L."/>
            <person name="Ritchie M.E."/>
            <person name="Jex A.R."/>
            <person name="Gazzola D."/>
            <person name="Li H."/>
            <person name="Toshio Fujiwara R."/>
            <person name="Zhan B."/>
            <person name="Aroian R.V."/>
            <person name="Pafco B."/>
            <person name="Schwarz E.M."/>
        </authorList>
    </citation>
    <scope>NUCLEOTIDE SEQUENCE [LARGE SCALE GENOMIC DNA]</scope>
    <source>
        <strain evidence="1 2">Aroian</strain>
        <tissue evidence="1">Whole animal</tissue>
    </source>
</reference>
<organism evidence="1 2">
    <name type="scientific">Necator americanus</name>
    <name type="common">Human hookworm</name>
    <dbReference type="NCBI Taxonomy" id="51031"/>
    <lineage>
        <taxon>Eukaryota</taxon>
        <taxon>Metazoa</taxon>
        <taxon>Ecdysozoa</taxon>
        <taxon>Nematoda</taxon>
        <taxon>Chromadorea</taxon>
        <taxon>Rhabditida</taxon>
        <taxon>Rhabditina</taxon>
        <taxon>Rhabditomorpha</taxon>
        <taxon>Strongyloidea</taxon>
        <taxon>Ancylostomatidae</taxon>
        <taxon>Bunostominae</taxon>
        <taxon>Necator</taxon>
    </lineage>
</organism>
<evidence type="ECO:0000313" key="2">
    <source>
        <dbReference type="Proteomes" id="UP001303046"/>
    </source>
</evidence>
<gene>
    <name evidence="1" type="primary">Necator_chrV.g19236</name>
    <name evidence="1" type="ORF">RB195_014444</name>
</gene>
<comment type="caution">
    <text evidence="1">The sequence shown here is derived from an EMBL/GenBank/DDBJ whole genome shotgun (WGS) entry which is preliminary data.</text>
</comment>
<protein>
    <recommendedName>
        <fullName evidence="3">Reverse transcriptase domain-containing protein</fullName>
    </recommendedName>
</protein>
<name>A0ABR1E0C5_NECAM</name>
<evidence type="ECO:0008006" key="3">
    <source>
        <dbReference type="Google" id="ProtNLM"/>
    </source>
</evidence>
<accession>A0ABR1E0C5</accession>
<dbReference type="Proteomes" id="UP001303046">
    <property type="component" value="Unassembled WGS sequence"/>
</dbReference>
<proteinExistence type="predicted"/>